<keyword evidence="18" id="KW-1185">Reference proteome</keyword>
<evidence type="ECO:0000256" key="10">
    <source>
        <dbReference type="ARBA" id="ARBA00022842"/>
    </source>
</evidence>
<comment type="subunit">
    <text evidence="13">Monomer. Interacts with ssb (via C-terminus); this interaction stimulates the exonuclease activity by recruiting the enzyme to its substrate.</text>
</comment>
<keyword evidence="12 14" id="KW-0234">DNA repair</keyword>
<dbReference type="Proteomes" id="UP000765845">
    <property type="component" value="Unassembled WGS sequence"/>
</dbReference>
<dbReference type="InterPro" id="IPR023607">
    <property type="entry name" value="Exodeoxyribonuclease_I"/>
</dbReference>
<comment type="caution">
    <text evidence="17">The sequence shown here is derived from an EMBL/GenBank/DDBJ whole genome shotgun (WGS) entry which is preliminary data.</text>
</comment>
<evidence type="ECO:0000256" key="13">
    <source>
        <dbReference type="ARBA" id="ARBA00046792"/>
    </source>
</evidence>
<name>A0ABX1GI44_9GAMM</name>
<organism evidence="17 18">
    <name type="scientific">Spongiibacter thalassae</name>
    <dbReference type="NCBI Taxonomy" id="2721624"/>
    <lineage>
        <taxon>Bacteria</taxon>
        <taxon>Pseudomonadati</taxon>
        <taxon>Pseudomonadota</taxon>
        <taxon>Gammaproteobacteria</taxon>
        <taxon>Cellvibrionales</taxon>
        <taxon>Spongiibacteraceae</taxon>
        <taxon>Spongiibacter</taxon>
    </lineage>
</organism>
<dbReference type="EMBL" id="JAAWWK010000006">
    <property type="protein sequence ID" value="NKI18831.1"/>
    <property type="molecule type" value="Genomic_DNA"/>
</dbReference>
<dbReference type="NCBIfam" id="NF008746">
    <property type="entry name" value="PRK11779.1"/>
    <property type="match status" value="1"/>
</dbReference>
<evidence type="ECO:0000313" key="17">
    <source>
        <dbReference type="EMBL" id="NKI18831.1"/>
    </source>
</evidence>
<dbReference type="Pfam" id="PF00929">
    <property type="entry name" value="RNase_T"/>
    <property type="match status" value="1"/>
</dbReference>
<keyword evidence="8 14" id="KW-0378">Hydrolase</keyword>
<evidence type="ECO:0000313" key="18">
    <source>
        <dbReference type="Proteomes" id="UP000765845"/>
    </source>
</evidence>
<evidence type="ECO:0000256" key="4">
    <source>
        <dbReference type="ARBA" id="ARBA00019900"/>
    </source>
</evidence>
<evidence type="ECO:0000256" key="12">
    <source>
        <dbReference type="ARBA" id="ARBA00023204"/>
    </source>
</evidence>
<keyword evidence="6" id="KW-0479">Metal-binding</keyword>
<accession>A0ABX1GI44</accession>
<dbReference type="Gene3D" id="1.10.287.1240">
    <property type="match status" value="1"/>
</dbReference>
<dbReference type="InterPro" id="IPR022894">
    <property type="entry name" value="Oligoribonuclease"/>
</dbReference>
<keyword evidence="7 14" id="KW-0227">DNA damage</keyword>
<gene>
    <name evidence="17" type="primary">sbcB</name>
    <name evidence="17" type="ORF">HCU74_15590</name>
</gene>
<evidence type="ECO:0000256" key="8">
    <source>
        <dbReference type="ARBA" id="ARBA00022801"/>
    </source>
</evidence>
<feature type="domain" description="ExoI SH3-like" evidence="15">
    <location>
        <begin position="196"/>
        <end position="350"/>
    </location>
</feature>
<evidence type="ECO:0000256" key="9">
    <source>
        <dbReference type="ARBA" id="ARBA00022839"/>
    </source>
</evidence>
<dbReference type="CDD" id="cd06138">
    <property type="entry name" value="ExoI_N"/>
    <property type="match status" value="1"/>
</dbReference>
<dbReference type="Gene3D" id="3.30.420.10">
    <property type="entry name" value="Ribonuclease H-like superfamily/Ribonuclease H"/>
    <property type="match status" value="1"/>
</dbReference>
<dbReference type="SUPFAM" id="SSF53098">
    <property type="entry name" value="Ribonuclease H-like"/>
    <property type="match status" value="1"/>
</dbReference>
<evidence type="ECO:0000259" key="15">
    <source>
        <dbReference type="PROSITE" id="PS51784"/>
    </source>
</evidence>
<dbReference type="EC" id="3.1.11.1" evidence="3 14"/>
<evidence type="ECO:0000256" key="14">
    <source>
        <dbReference type="PIRNR" id="PIRNR000977"/>
    </source>
</evidence>
<dbReference type="InterPro" id="IPR012337">
    <property type="entry name" value="RNaseH-like_sf"/>
</dbReference>
<evidence type="ECO:0000256" key="6">
    <source>
        <dbReference type="ARBA" id="ARBA00022723"/>
    </source>
</evidence>
<dbReference type="GO" id="GO:0008310">
    <property type="term" value="F:single-stranded DNA 3'-5' DNA exonuclease activity"/>
    <property type="evidence" value="ECO:0007669"/>
    <property type="project" value="UniProtKB-EC"/>
</dbReference>
<protein>
    <recommendedName>
        <fullName evidence="4 14">Exodeoxyribonuclease I</fullName>
        <ecNumber evidence="3 14">3.1.11.1</ecNumber>
    </recommendedName>
</protein>
<dbReference type="InterPro" id="IPR013520">
    <property type="entry name" value="Ribonucl_H"/>
</dbReference>
<evidence type="ECO:0000256" key="7">
    <source>
        <dbReference type="ARBA" id="ARBA00022763"/>
    </source>
</evidence>
<dbReference type="PROSITE" id="PS51785">
    <property type="entry name" value="EXOI_C"/>
    <property type="match status" value="1"/>
</dbReference>
<feature type="domain" description="ExoI C-terminal" evidence="16">
    <location>
        <begin position="353"/>
        <end position="473"/>
    </location>
</feature>
<dbReference type="InterPro" id="IPR058561">
    <property type="entry name" value="Exonuc_1_C"/>
</dbReference>
<evidence type="ECO:0000256" key="1">
    <source>
        <dbReference type="ARBA" id="ARBA00000563"/>
    </source>
</evidence>
<evidence type="ECO:0000256" key="2">
    <source>
        <dbReference type="ARBA" id="ARBA00001946"/>
    </source>
</evidence>
<keyword evidence="9 14" id="KW-0269">Exonuclease</keyword>
<dbReference type="InterPro" id="IPR036397">
    <property type="entry name" value="RNaseH_sf"/>
</dbReference>
<dbReference type="Gene3D" id="3.30.1520.20">
    <property type="entry name" value="Exonuclease ExoI, domain 2"/>
    <property type="match status" value="1"/>
</dbReference>
<evidence type="ECO:0000256" key="11">
    <source>
        <dbReference type="ARBA" id="ARBA00023125"/>
    </source>
</evidence>
<comment type="cofactor">
    <cofactor evidence="2">
        <name>Mg(2+)</name>
        <dbReference type="ChEBI" id="CHEBI:18420"/>
    </cofactor>
</comment>
<dbReference type="PIRSF" id="PIRSF000977">
    <property type="entry name" value="Exodeoxyribonuclease_I"/>
    <property type="match status" value="1"/>
</dbReference>
<reference evidence="17 18" key="1">
    <citation type="submission" date="2020-04" db="EMBL/GenBank/DDBJ databases">
        <authorList>
            <person name="Yoon J."/>
        </authorList>
    </citation>
    <scope>NUCLEOTIDE SEQUENCE [LARGE SCALE GENOMIC DNA]</scope>
    <source>
        <strain evidence="17 18">KMU-166</strain>
    </source>
</reference>
<evidence type="ECO:0000259" key="16">
    <source>
        <dbReference type="PROSITE" id="PS51785"/>
    </source>
</evidence>
<proteinExistence type="predicted"/>
<evidence type="ECO:0000256" key="5">
    <source>
        <dbReference type="ARBA" id="ARBA00022722"/>
    </source>
</evidence>
<dbReference type="InterPro" id="IPR034747">
    <property type="entry name" value="EXOI_SH3"/>
</dbReference>
<dbReference type="Pfam" id="PF26016">
    <property type="entry name" value="ExoI_C"/>
    <property type="match status" value="1"/>
</dbReference>
<keyword evidence="5 14" id="KW-0540">Nuclease</keyword>
<dbReference type="PANTHER" id="PTHR11046:SF11">
    <property type="entry name" value="EXODEOXYRIBONUCLEASE I"/>
    <property type="match status" value="1"/>
</dbReference>
<evidence type="ECO:0000256" key="3">
    <source>
        <dbReference type="ARBA" id="ARBA00012108"/>
    </source>
</evidence>
<keyword evidence="10" id="KW-0460">Magnesium</keyword>
<dbReference type="InterPro" id="IPR038649">
    <property type="entry name" value="EXOI_SH3_sf"/>
</dbReference>
<dbReference type="SMART" id="SM00479">
    <property type="entry name" value="EXOIII"/>
    <property type="match status" value="1"/>
</dbReference>
<dbReference type="Gene3D" id="1.20.1280.70">
    <property type="entry name" value="Exonuclease ExoI, domain 3"/>
    <property type="match status" value="1"/>
</dbReference>
<dbReference type="RefSeq" id="WP_168451355.1">
    <property type="nucleotide sequence ID" value="NZ_JAAWWK010000006.1"/>
</dbReference>
<dbReference type="PANTHER" id="PTHR11046">
    <property type="entry name" value="OLIGORIBONUCLEASE, MITOCHONDRIAL"/>
    <property type="match status" value="1"/>
</dbReference>
<dbReference type="InterPro" id="IPR013620">
    <property type="entry name" value="Exonuc_1_SH3"/>
</dbReference>
<dbReference type="PROSITE" id="PS51784">
    <property type="entry name" value="EXOI_SH3"/>
    <property type="match status" value="1"/>
</dbReference>
<comment type="catalytic activity">
    <reaction evidence="1 14">
        <text>Exonucleolytic cleavage in the 3'- to 5'-direction to yield nucleoside 5'-phosphates.</text>
        <dbReference type="EC" id="3.1.11.1"/>
    </reaction>
</comment>
<keyword evidence="11" id="KW-0238">DNA-binding</keyword>
<sequence>MSETFYWHDYETWGTNPALDRPSQFAGVRTDAELNIIGEPLVQYCRPTPDYLPNPEACLVTGITPQQALEEGVCEAEFIARIHAELAQPRTCTVGYNSIRFDDEVTRYTLYRNFYDPYAREWQNGNSRWDLIDVMRLCYALRPDGLNWPTREDGSPSFRLEELTAANGLSHESAHDALSDVLATIDLAKLLRGAQRKLYDYALTLRNKRTVAAMLNTQSQVPVLHVSGRLPALRACSALVMPLAAHPVNKNSVIVYDLSVDPTPLIELDGAEVARRVFSSAAELGEDTPRIPLKEIHLNRAPIVATAKLVDDAAAQRLALDMDSCRRHWAMLHRAGGLQEKLMGIYQQREFNGSDDPDTQLYGGFFGDDDRRQMERIRQLGPEELAHEVFQFKDARLPELLWRYRARNFPQQLNEAERKRWFAFCKQRLRSPVTPLHGFDTFRRRLQELAEEPRSDFQQHLLQELYDYADALEQEGL</sequence>
<dbReference type="Pfam" id="PF08411">
    <property type="entry name" value="ExoI_SH3"/>
    <property type="match status" value="1"/>
</dbReference>